<accession>A0A1F5MZR7</accession>
<dbReference type="AlphaFoldDB" id="A0A1F5MZR7"/>
<evidence type="ECO:0000313" key="1">
    <source>
        <dbReference type="EMBL" id="OGE70730.1"/>
    </source>
</evidence>
<evidence type="ECO:0000313" key="2">
    <source>
        <dbReference type="Proteomes" id="UP000177135"/>
    </source>
</evidence>
<comment type="caution">
    <text evidence="1">The sequence shown here is derived from an EMBL/GenBank/DDBJ whole genome shotgun (WGS) entry which is preliminary data.</text>
</comment>
<protein>
    <submittedName>
        <fullName evidence="1">Uncharacterized protein</fullName>
    </submittedName>
</protein>
<dbReference type="Proteomes" id="UP000177135">
    <property type="component" value="Unassembled WGS sequence"/>
</dbReference>
<sequence length="70" mass="7662">MAERKGEVSKLVEGTVELAKAMAKADPLALTLGGIIYHPEVIARWQRREARQAGQSKHSIPTTPYCKGCI</sequence>
<organism evidence="1 2">
    <name type="scientific">Candidatus Daviesbacteria bacterium RIFOXYD1_FULL_41_10</name>
    <dbReference type="NCBI Taxonomy" id="1797801"/>
    <lineage>
        <taxon>Bacteria</taxon>
        <taxon>Candidatus Daviesiibacteriota</taxon>
    </lineage>
</organism>
<proteinExistence type="predicted"/>
<reference evidence="1 2" key="1">
    <citation type="journal article" date="2016" name="Nat. Commun.">
        <title>Thousands of microbial genomes shed light on interconnected biogeochemical processes in an aquifer system.</title>
        <authorList>
            <person name="Anantharaman K."/>
            <person name="Brown C.T."/>
            <person name="Hug L.A."/>
            <person name="Sharon I."/>
            <person name="Castelle C.J."/>
            <person name="Probst A.J."/>
            <person name="Thomas B.C."/>
            <person name="Singh A."/>
            <person name="Wilkins M.J."/>
            <person name="Karaoz U."/>
            <person name="Brodie E.L."/>
            <person name="Williams K.H."/>
            <person name="Hubbard S.S."/>
            <person name="Banfield J.F."/>
        </authorList>
    </citation>
    <scope>NUCLEOTIDE SEQUENCE [LARGE SCALE GENOMIC DNA]</scope>
</reference>
<name>A0A1F5MZR7_9BACT</name>
<gene>
    <name evidence="1" type="ORF">A2617_03050</name>
</gene>
<dbReference type="EMBL" id="MFEC01000036">
    <property type="protein sequence ID" value="OGE70730.1"/>
    <property type="molecule type" value="Genomic_DNA"/>
</dbReference>